<proteinExistence type="predicted"/>
<accession>A0ABW5K0M1</accession>
<feature type="signal peptide" evidence="2">
    <location>
        <begin position="1"/>
        <end position="20"/>
    </location>
</feature>
<feature type="chain" id="PRO_5045969337" evidence="2">
    <location>
        <begin position="21"/>
        <end position="394"/>
    </location>
</feature>
<feature type="domain" description="Secretion system C-terminal sorting" evidence="3">
    <location>
        <begin position="328"/>
        <end position="386"/>
    </location>
</feature>
<keyword evidence="5" id="KW-1185">Reference proteome</keyword>
<protein>
    <submittedName>
        <fullName evidence="4">T9SS type A sorting domain-containing protein</fullName>
    </submittedName>
</protein>
<evidence type="ECO:0000256" key="1">
    <source>
        <dbReference type="ARBA" id="ARBA00022729"/>
    </source>
</evidence>
<reference evidence="5" key="1">
    <citation type="journal article" date="2019" name="Int. J. Syst. Evol. Microbiol.">
        <title>The Global Catalogue of Microorganisms (GCM) 10K type strain sequencing project: providing services to taxonomists for standard genome sequencing and annotation.</title>
        <authorList>
            <consortium name="The Broad Institute Genomics Platform"/>
            <consortium name="The Broad Institute Genome Sequencing Center for Infectious Disease"/>
            <person name="Wu L."/>
            <person name="Ma J."/>
        </authorList>
    </citation>
    <scope>NUCLEOTIDE SEQUENCE [LARGE SCALE GENOMIC DNA]</scope>
    <source>
        <strain evidence="5">KCTC 42808</strain>
    </source>
</reference>
<evidence type="ECO:0000313" key="5">
    <source>
        <dbReference type="Proteomes" id="UP001597467"/>
    </source>
</evidence>
<dbReference type="NCBIfam" id="TIGR04183">
    <property type="entry name" value="Por_Secre_tail"/>
    <property type="match status" value="1"/>
</dbReference>
<evidence type="ECO:0000256" key="2">
    <source>
        <dbReference type="SAM" id="SignalP"/>
    </source>
</evidence>
<gene>
    <name evidence="4" type="ORF">ACFSSB_02905</name>
</gene>
<evidence type="ECO:0000313" key="4">
    <source>
        <dbReference type="EMBL" id="MFD2541255.1"/>
    </source>
</evidence>
<dbReference type="Proteomes" id="UP001597467">
    <property type="component" value="Unassembled WGS sequence"/>
</dbReference>
<name>A0ABW5K0M1_9FLAO</name>
<dbReference type="EMBL" id="JBHULM010000004">
    <property type="protein sequence ID" value="MFD2541255.1"/>
    <property type="molecule type" value="Genomic_DNA"/>
</dbReference>
<comment type="caution">
    <text evidence="4">The sequence shown here is derived from an EMBL/GenBank/DDBJ whole genome shotgun (WGS) entry which is preliminary data.</text>
</comment>
<evidence type="ECO:0000259" key="3">
    <source>
        <dbReference type="Pfam" id="PF18962"/>
    </source>
</evidence>
<sequence>MMKNYFLNLLFLTLSYSLLAQTVCEEQLGIDNGFSGQSHGQSVTMTGCSGFFNAIEFHRRDPGSAITTAVLKIYNNQDVTGTPMYTQNNVVIPATTDTFTIELSGGTGSLAFTEGNQYSFIINNTPTFQTFVDGTNPYAGGQGFLNNGFLEDFDLWFKVTTSTDDPLSNRTLCQEQTTINNGVSGQSHGQSVTMTGCSGFFNAIEFHRRDPGSALTTAVLKIYNNQDVTGTPMYTQNNVVIPATTDTFTIELSGGTGSLAFTEGNQYSFIINNTPTFQLEIAGGDPYDGGQLFLNNAFLADGDLWFKLITVNDNSLSIEDNNANDYKLYPNPSSNFLVINGMHSEESYKIYNTLGQEVKKGSALNNSKIDIKSLNTGLYFIKFDNRVTLRFLKK</sequence>
<organism evidence="4 5">
    <name type="scientific">Lacinutrix gracilariae</name>
    <dbReference type="NCBI Taxonomy" id="1747198"/>
    <lineage>
        <taxon>Bacteria</taxon>
        <taxon>Pseudomonadati</taxon>
        <taxon>Bacteroidota</taxon>
        <taxon>Flavobacteriia</taxon>
        <taxon>Flavobacteriales</taxon>
        <taxon>Flavobacteriaceae</taxon>
        <taxon>Lacinutrix</taxon>
    </lineage>
</organism>
<dbReference type="Pfam" id="PF18962">
    <property type="entry name" value="Por_Secre_tail"/>
    <property type="match status" value="1"/>
</dbReference>
<dbReference type="RefSeq" id="WP_379900767.1">
    <property type="nucleotide sequence ID" value="NZ_JBHULM010000004.1"/>
</dbReference>
<keyword evidence="1 2" id="KW-0732">Signal</keyword>
<dbReference type="InterPro" id="IPR026444">
    <property type="entry name" value="Secre_tail"/>
</dbReference>